<proteinExistence type="predicted"/>
<dbReference type="AlphaFoldDB" id="A0A9N8MJ40"/>
<dbReference type="RefSeq" id="WP_162088700.1">
    <property type="nucleotide sequence ID" value="NZ_CAJIMS010000001.1"/>
</dbReference>
<dbReference type="EMBL" id="CAJIMS010000001">
    <property type="protein sequence ID" value="CAD7811875.1"/>
    <property type="molecule type" value="Genomic_DNA"/>
</dbReference>
<evidence type="ECO:0000313" key="3">
    <source>
        <dbReference type="Proteomes" id="UP000662618"/>
    </source>
</evidence>
<dbReference type="Proteomes" id="UP000662618">
    <property type="component" value="Unassembled WGS sequence"/>
</dbReference>
<sequence>MKNILLPIALLIGLSANAQVGINNTSPNATLDISAKTTDGSKPEGLLAPRLTGDQIQAGDAQYTAAQKGVIIYATAAATSPSIKTTNITAEGYYFFDGTAWQKISGGAAAGDATNDSWVNDTTNTMVTLGTKADGTARTAGTEFVAKDNGAVGIGTASPNASALIDLTATNKGMLIPRVALTGPTDQVTIVSPATGLMVYNTGAAALTYKGFVFWNGTEWRQMDNSTTVNPVITGLNCTSAYVAPAAFTSGVPYTGILTVYYSNGNGGSYPGGTTFTQNGLTFTLDQGTLNKGNGYITYSVTGTPDFTSPSTVTVPLSFLGFSCNATIGLNTTPFVIGEIRSARITVNAASFTTNGGSRNNMTGKSIGNIATTNTRSAYEEATNSEKTKFIYINGLRMDFLESFISSDDVRARLYNTTSSTVKYDISALSTNDAYRTGVNSNVLSNYYSFRIDGDDNMSASTDAAEYVNTMLTFPNGEWYNCTWHATRDATNYYFFFTAQRLN</sequence>
<reference evidence="2" key="1">
    <citation type="submission" date="2020-12" db="EMBL/GenBank/DDBJ databases">
        <authorList>
            <person name="Rodrigo-Torres L."/>
            <person name="Arahal R. D."/>
            <person name="Lucena T."/>
        </authorList>
    </citation>
    <scope>NUCLEOTIDE SEQUENCE</scope>
    <source>
        <strain evidence="2">CECT 9390</strain>
    </source>
</reference>
<comment type="caution">
    <text evidence="2">The sequence shown here is derived from an EMBL/GenBank/DDBJ whole genome shotgun (WGS) entry which is preliminary data.</text>
</comment>
<organism evidence="2 3">
    <name type="scientific">Chryseobacterium aquaeductus</name>
    <dbReference type="NCBI Taxonomy" id="2675056"/>
    <lineage>
        <taxon>Bacteria</taxon>
        <taxon>Pseudomonadati</taxon>
        <taxon>Bacteroidota</taxon>
        <taxon>Flavobacteriia</taxon>
        <taxon>Flavobacteriales</taxon>
        <taxon>Weeksellaceae</taxon>
        <taxon>Chryseobacterium group</taxon>
        <taxon>Chryseobacterium</taxon>
    </lineage>
</organism>
<evidence type="ECO:0000313" key="2">
    <source>
        <dbReference type="EMBL" id="CAD7811875.1"/>
    </source>
</evidence>
<keyword evidence="3" id="KW-1185">Reference proteome</keyword>
<protein>
    <submittedName>
        <fullName evidence="2">Uncharacterized protein</fullName>
    </submittedName>
</protein>
<name>A0A9N8MJ40_9FLAO</name>
<evidence type="ECO:0000256" key="1">
    <source>
        <dbReference type="SAM" id="SignalP"/>
    </source>
</evidence>
<gene>
    <name evidence="2" type="ORF">CHRY9390_02430</name>
</gene>
<accession>A0A9N8MJ40</accession>
<feature type="chain" id="PRO_5040152060" evidence="1">
    <location>
        <begin position="19"/>
        <end position="503"/>
    </location>
</feature>
<feature type="signal peptide" evidence="1">
    <location>
        <begin position="1"/>
        <end position="18"/>
    </location>
</feature>
<keyword evidence="1" id="KW-0732">Signal</keyword>